<keyword evidence="5 7" id="KW-0482">Metalloprotease</keyword>
<feature type="domain" description="Peptidase metallopeptidase" evidence="6">
    <location>
        <begin position="20"/>
        <end position="186"/>
    </location>
</feature>
<evidence type="ECO:0000256" key="2">
    <source>
        <dbReference type="ARBA" id="ARBA00022723"/>
    </source>
</evidence>
<keyword evidence="4" id="KW-0862">Zinc</keyword>
<dbReference type="EMBL" id="JAAAXJ010000003">
    <property type="protein sequence ID" value="NBJ23946.1"/>
    <property type="molecule type" value="Genomic_DNA"/>
</dbReference>
<keyword evidence="2" id="KW-0479">Metal-binding</keyword>
<dbReference type="PANTHER" id="PTHR10201:SF323">
    <property type="entry name" value="MATRIX METALLOPROTEINASE-21"/>
    <property type="match status" value="1"/>
</dbReference>
<evidence type="ECO:0000313" key="8">
    <source>
        <dbReference type="Proteomes" id="UP000818323"/>
    </source>
</evidence>
<name>A0ABW9YYP3_9HYPH</name>
<dbReference type="Gene3D" id="3.40.390.10">
    <property type="entry name" value="Collagenase (Catalytic Domain)"/>
    <property type="match status" value="1"/>
</dbReference>
<evidence type="ECO:0000313" key="7">
    <source>
        <dbReference type="EMBL" id="NBJ23946.1"/>
    </source>
</evidence>
<reference evidence="7 8" key="1">
    <citation type="submission" date="2020-01" db="EMBL/GenBank/DDBJ databases">
        <title>Microvirga sp. nov., an arsenate reduction bacterium isolated from Tibet hotspring sediments.</title>
        <authorList>
            <person name="Yuan C.-G."/>
        </authorList>
    </citation>
    <scope>NUCLEOTIDE SEQUENCE [LARGE SCALE GENOMIC DNA]</scope>
    <source>
        <strain evidence="7 8">SYSU G3D203</strain>
    </source>
</reference>
<gene>
    <name evidence="7" type="ORF">GR303_06195</name>
</gene>
<keyword evidence="3" id="KW-0378">Hydrolase</keyword>
<keyword evidence="1" id="KW-0645">Protease</keyword>
<dbReference type="RefSeq" id="WP_161723504.1">
    <property type="nucleotide sequence ID" value="NZ_JAAAXI010000009.1"/>
</dbReference>
<dbReference type="PANTHER" id="PTHR10201">
    <property type="entry name" value="MATRIX METALLOPROTEINASE"/>
    <property type="match status" value="1"/>
</dbReference>
<dbReference type="SMART" id="SM00235">
    <property type="entry name" value="ZnMc"/>
    <property type="match status" value="1"/>
</dbReference>
<evidence type="ECO:0000256" key="1">
    <source>
        <dbReference type="ARBA" id="ARBA00022670"/>
    </source>
</evidence>
<protein>
    <submittedName>
        <fullName evidence="7">Matrixin family metalloprotease</fullName>
    </submittedName>
</protein>
<dbReference type="InterPro" id="IPR001818">
    <property type="entry name" value="Pept_M10_metallopeptidase"/>
</dbReference>
<comment type="caution">
    <text evidence="7">The sequence shown here is derived from an EMBL/GenBank/DDBJ whole genome shotgun (WGS) entry which is preliminary data.</text>
</comment>
<dbReference type="Pfam" id="PF00413">
    <property type="entry name" value="Peptidase_M10"/>
    <property type="match status" value="1"/>
</dbReference>
<dbReference type="InterPro" id="IPR024079">
    <property type="entry name" value="MetalloPept_cat_dom_sf"/>
</dbReference>
<evidence type="ECO:0000259" key="6">
    <source>
        <dbReference type="SMART" id="SM00235"/>
    </source>
</evidence>
<accession>A0ABW9YYP3</accession>
<dbReference type="Proteomes" id="UP000818323">
    <property type="component" value="Unassembled WGS sequence"/>
</dbReference>
<feature type="non-terminal residue" evidence="7">
    <location>
        <position position="186"/>
    </location>
</feature>
<evidence type="ECO:0000256" key="5">
    <source>
        <dbReference type="ARBA" id="ARBA00023049"/>
    </source>
</evidence>
<dbReference type="CDD" id="cd04277">
    <property type="entry name" value="ZnMc_serralysin_like"/>
    <property type="match status" value="1"/>
</dbReference>
<proteinExistence type="predicted"/>
<organism evidence="7 8">
    <name type="scientific">Microvirga arsenatis</name>
    <dbReference type="NCBI Taxonomy" id="2692265"/>
    <lineage>
        <taxon>Bacteria</taxon>
        <taxon>Pseudomonadati</taxon>
        <taxon>Pseudomonadota</taxon>
        <taxon>Alphaproteobacteria</taxon>
        <taxon>Hyphomicrobiales</taxon>
        <taxon>Methylobacteriaceae</taxon>
        <taxon>Microvirga</taxon>
    </lineage>
</organism>
<dbReference type="GO" id="GO:0008237">
    <property type="term" value="F:metallopeptidase activity"/>
    <property type="evidence" value="ECO:0007669"/>
    <property type="project" value="UniProtKB-KW"/>
</dbReference>
<sequence>MPAVTTTAPTGDVYVDSLLGDLKWAVSNLTYSFPTGGSLYGTPYGSNEPLTEFGTLNLIQQATVHTALSIYAAVANLTFAEIAETSTTHADLRFAQSDAPGTAWAYFPSTAAEGGDSWFNKTSGWYSAPSKGNYAYLTFLHEIGHALGLEHPHESGMPLDRDSLEYTVMSYRSYTGASTTGGYVNE</sequence>
<dbReference type="SUPFAM" id="SSF55486">
    <property type="entry name" value="Metalloproteases ('zincins'), catalytic domain"/>
    <property type="match status" value="1"/>
</dbReference>
<evidence type="ECO:0000256" key="4">
    <source>
        <dbReference type="ARBA" id="ARBA00022833"/>
    </source>
</evidence>
<dbReference type="InterPro" id="IPR034033">
    <property type="entry name" value="Serralysin-like"/>
</dbReference>
<dbReference type="InterPro" id="IPR006026">
    <property type="entry name" value="Peptidase_Metallo"/>
</dbReference>
<evidence type="ECO:0000256" key="3">
    <source>
        <dbReference type="ARBA" id="ARBA00022801"/>
    </source>
</evidence>
<keyword evidence="8" id="KW-1185">Reference proteome</keyword>